<gene>
    <name evidence="2" type="ORF">F0562_034309</name>
</gene>
<keyword evidence="3" id="KW-1185">Reference proteome</keyword>
<reference evidence="2 3" key="1">
    <citation type="submission" date="2019-09" db="EMBL/GenBank/DDBJ databases">
        <title>A chromosome-level genome assembly of the Chinese tupelo Nyssa sinensis.</title>
        <authorList>
            <person name="Yang X."/>
            <person name="Kang M."/>
            <person name="Yang Y."/>
            <person name="Xiong H."/>
            <person name="Wang M."/>
            <person name="Zhang Z."/>
            <person name="Wang Z."/>
            <person name="Wu H."/>
            <person name="Ma T."/>
            <person name="Liu J."/>
            <person name="Xi Z."/>
        </authorList>
    </citation>
    <scope>NUCLEOTIDE SEQUENCE [LARGE SCALE GENOMIC DNA]</scope>
    <source>
        <strain evidence="2">J267</strain>
        <tissue evidence="2">Leaf</tissue>
    </source>
</reference>
<evidence type="ECO:0000313" key="3">
    <source>
        <dbReference type="Proteomes" id="UP000325577"/>
    </source>
</evidence>
<dbReference type="AlphaFoldDB" id="A0A5J5AKD1"/>
<evidence type="ECO:0000256" key="1">
    <source>
        <dbReference type="SAM" id="MobiDB-lite"/>
    </source>
</evidence>
<feature type="region of interest" description="Disordered" evidence="1">
    <location>
        <begin position="1"/>
        <end position="53"/>
    </location>
</feature>
<protein>
    <submittedName>
        <fullName evidence="2">Uncharacterized protein</fullName>
    </submittedName>
</protein>
<feature type="compositionally biased region" description="Basic and acidic residues" evidence="1">
    <location>
        <begin position="1"/>
        <end position="12"/>
    </location>
</feature>
<organism evidence="2 3">
    <name type="scientific">Nyssa sinensis</name>
    <dbReference type="NCBI Taxonomy" id="561372"/>
    <lineage>
        <taxon>Eukaryota</taxon>
        <taxon>Viridiplantae</taxon>
        <taxon>Streptophyta</taxon>
        <taxon>Embryophyta</taxon>
        <taxon>Tracheophyta</taxon>
        <taxon>Spermatophyta</taxon>
        <taxon>Magnoliopsida</taxon>
        <taxon>eudicotyledons</taxon>
        <taxon>Gunneridae</taxon>
        <taxon>Pentapetalae</taxon>
        <taxon>asterids</taxon>
        <taxon>Cornales</taxon>
        <taxon>Nyssaceae</taxon>
        <taxon>Nyssa</taxon>
    </lineage>
</organism>
<feature type="compositionally biased region" description="Basic and acidic residues" evidence="1">
    <location>
        <begin position="22"/>
        <end position="37"/>
    </location>
</feature>
<name>A0A5J5AKD1_9ASTE</name>
<accession>A0A5J5AKD1</accession>
<sequence length="53" mass="6174">MYSEIARREVNSRKKTKNPGIGREKNKQSQSLREDLRRKRRPGTIAAFAESDI</sequence>
<dbReference type="Proteomes" id="UP000325577">
    <property type="component" value="Linkage Group LG20"/>
</dbReference>
<evidence type="ECO:0000313" key="2">
    <source>
        <dbReference type="EMBL" id="KAA8529591.1"/>
    </source>
</evidence>
<proteinExistence type="predicted"/>
<dbReference type="EMBL" id="CM018044">
    <property type="protein sequence ID" value="KAA8529591.1"/>
    <property type="molecule type" value="Genomic_DNA"/>
</dbReference>